<reference evidence="6" key="1">
    <citation type="submission" date="2011-08" db="EMBL/GenBank/DDBJ databases">
        <authorList>
            <person name="Rombauts S."/>
        </authorList>
    </citation>
    <scope>NUCLEOTIDE SEQUENCE</scope>
    <source>
        <strain evidence="6">London</strain>
    </source>
</reference>
<dbReference type="OMA" id="INYGEIW"/>
<feature type="compositionally biased region" description="Basic and acidic residues" evidence="3">
    <location>
        <begin position="462"/>
        <end position="494"/>
    </location>
</feature>
<evidence type="ECO:0000313" key="6">
    <source>
        <dbReference type="Proteomes" id="UP000015104"/>
    </source>
</evidence>
<name>T1L006_TETUR</name>
<sequence length="899" mass="99685">MKEDLTGGQPDKDDENKDKSKSKRNRNSPWKLDDIKWFFEALSEYGKDFSSIQTYIASRVDKKVSNPPEQVKNREQVRHYYYRTWHKISSVLTFPEYLDKQTQEIYGLINFGEIWKKLGSKSEAKLKLHLNELVNTGQTVVKFKGKNLKIKTPVCKALKKLHKLDDHPSSSSNVNNLPKEIVIELHPATNDSWLRVHSLAQNPRIRIRSPLQKRLSELIGYLERRWSTSRARNLIMVNHNRSSSPTMELEPEKLRVFIHSSLLDDLSGIVIKRVPLNFNSQIDLSLSAYLQKFHQNGKEIPEKRKKSVASLSSGSSSKAKSNEAITVNEAKDSSSSISNQSKDGEASKVKNSELKSDTEPDKVMDVDEKSNLPPIAETVRSLSMLKDMLDSANSEVVHEVETDTGTTASSSKHEEENNLNTRADFHDESSKLEAKNSNTILPLPPANATIGEWLGAFLANGHDNDSNNESSKEEESKGEPVKEKEKEKEKEKHSKISTNEPEANPVSSEDKYQTVSHEIGIDTLKKGWTTETTDLLVGELYLMMKNPEKIILEYDWIKKQEDDDYLEKTIDEIKSENTTQTVLDKLFTVASIALLNIKNQQIGGDTNLVLSPVKSKSYSRKNKRLKLGSPPPPSSQTQPSPSQSSSLLKLSSSPSSTTTLIAAAASSSLSQPQLTQVHSSSTINSSSSTMVQDRIVSDSLSSPNILSNLISDTILNDNIYSEISSSICVSSSSKPMERDYSTDPSSPPKIDPSQWFSNFQASSSPALKISTKPSKPVRCNDPALLQEAIKQLNSNKFNTRKQLRKPTPKPTFIAKSSVVSRCPPNVIGVTFPAGQATTNQIITSPSIINQVVKSVNPVLTSQLTGQTVQIPMVIPSSEGNIVVSQASVPASFLANPDSC</sequence>
<protein>
    <recommendedName>
        <fullName evidence="4">Myb-like domain-containing protein</fullName>
    </recommendedName>
</protein>
<feature type="compositionally biased region" description="Basic and acidic residues" evidence="3">
    <location>
        <begin position="342"/>
        <end position="370"/>
    </location>
</feature>
<evidence type="ECO:0000313" key="5">
    <source>
        <dbReference type="EnsemblMetazoa" id="tetur29g00750.1"/>
    </source>
</evidence>
<dbReference type="EMBL" id="CAEY01000760">
    <property type="status" value="NOT_ANNOTATED_CDS"/>
    <property type="molecule type" value="Genomic_DNA"/>
</dbReference>
<dbReference type="CDD" id="cd00167">
    <property type="entry name" value="SANT"/>
    <property type="match status" value="1"/>
</dbReference>
<feature type="domain" description="Myb-like" evidence="4">
    <location>
        <begin position="26"/>
        <end position="87"/>
    </location>
</feature>
<keyword evidence="1" id="KW-0238">DNA-binding</keyword>
<dbReference type="AlphaFoldDB" id="T1L006"/>
<feature type="region of interest" description="Disordered" evidence="3">
    <location>
        <begin position="732"/>
        <end position="752"/>
    </location>
</feature>
<dbReference type="Proteomes" id="UP000015104">
    <property type="component" value="Unassembled WGS sequence"/>
</dbReference>
<dbReference type="OrthoDB" id="515799at2759"/>
<dbReference type="Gene3D" id="1.10.10.60">
    <property type="entry name" value="Homeodomain-like"/>
    <property type="match status" value="1"/>
</dbReference>
<dbReference type="InterPro" id="IPR001005">
    <property type="entry name" value="SANT/Myb"/>
</dbReference>
<feature type="region of interest" description="Disordered" evidence="3">
    <location>
        <begin position="393"/>
        <end position="424"/>
    </location>
</feature>
<feature type="region of interest" description="Disordered" evidence="3">
    <location>
        <begin position="459"/>
        <end position="511"/>
    </location>
</feature>
<feature type="region of interest" description="Disordered" evidence="3">
    <location>
        <begin position="300"/>
        <end position="374"/>
    </location>
</feature>
<dbReference type="eggNOG" id="KOG4468">
    <property type="taxonomic scope" value="Eukaryota"/>
</dbReference>
<reference evidence="5" key="2">
    <citation type="submission" date="2015-06" db="UniProtKB">
        <authorList>
            <consortium name="EnsemblMetazoa"/>
        </authorList>
    </citation>
    <scope>IDENTIFICATION</scope>
</reference>
<feature type="compositionally biased region" description="Polar residues" evidence="3">
    <location>
        <begin position="496"/>
        <end position="507"/>
    </location>
</feature>
<gene>
    <name evidence="5" type="primary">107368983</name>
</gene>
<evidence type="ECO:0000256" key="1">
    <source>
        <dbReference type="ARBA" id="ARBA00023125"/>
    </source>
</evidence>
<dbReference type="GO" id="GO:0007389">
    <property type="term" value="P:pattern specification process"/>
    <property type="evidence" value="ECO:0007669"/>
    <property type="project" value="TreeGrafter"/>
</dbReference>
<evidence type="ECO:0000259" key="4">
    <source>
        <dbReference type="SMART" id="SM00717"/>
    </source>
</evidence>
<accession>T1L006</accession>
<evidence type="ECO:0000256" key="3">
    <source>
        <dbReference type="SAM" id="MobiDB-lite"/>
    </source>
</evidence>
<dbReference type="KEGG" id="tut:107368983"/>
<feature type="compositionally biased region" description="Basic residues" evidence="3">
    <location>
        <begin position="617"/>
        <end position="626"/>
    </location>
</feature>
<dbReference type="GO" id="GO:0003682">
    <property type="term" value="F:chromatin binding"/>
    <property type="evidence" value="ECO:0007669"/>
    <property type="project" value="InterPro"/>
</dbReference>
<keyword evidence="2" id="KW-0539">Nucleus</keyword>
<evidence type="ECO:0000256" key="2">
    <source>
        <dbReference type="ARBA" id="ARBA00023242"/>
    </source>
</evidence>
<proteinExistence type="predicted"/>
<dbReference type="GO" id="GO:0003677">
    <property type="term" value="F:DNA binding"/>
    <property type="evidence" value="ECO:0007669"/>
    <property type="project" value="UniProtKB-KW"/>
</dbReference>
<feature type="compositionally biased region" description="Low complexity" evidence="3">
    <location>
        <begin position="635"/>
        <end position="652"/>
    </location>
</feature>
<dbReference type="STRING" id="32264.T1L006"/>
<feature type="compositionally biased region" description="Low complexity" evidence="3">
    <location>
        <begin position="308"/>
        <end position="319"/>
    </location>
</feature>
<dbReference type="PANTHER" id="PTHR21677:SF1">
    <property type="entry name" value="PROTEIN CRAMPED-LIKE"/>
    <property type="match status" value="1"/>
</dbReference>
<keyword evidence="6" id="KW-1185">Reference proteome</keyword>
<dbReference type="EnsemblMetazoa" id="tetur29g00750.1">
    <property type="protein sequence ID" value="tetur29g00750.1"/>
    <property type="gene ID" value="tetur29g00750"/>
</dbReference>
<dbReference type="SMART" id="SM00717">
    <property type="entry name" value="SANT"/>
    <property type="match status" value="1"/>
</dbReference>
<dbReference type="GO" id="GO:0005634">
    <property type="term" value="C:nucleus"/>
    <property type="evidence" value="ECO:0007669"/>
    <property type="project" value="TreeGrafter"/>
</dbReference>
<dbReference type="PANTHER" id="PTHR21677">
    <property type="entry name" value="CRAMPED PROTEIN"/>
    <property type="match status" value="1"/>
</dbReference>
<dbReference type="HOGENOM" id="CLU_322208_0_0_1"/>
<feature type="region of interest" description="Disordered" evidence="3">
    <location>
        <begin position="1"/>
        <end position="28"/>
    </location>
</feature>
<dbReference type="InterPro" id="IPR055315">
    <property type="entry name" value="Cramped-like"/>
</dbReference>
<feature type="compositionally biased region" description="Basic and acidic residues" evidence="3">
    <location>
        <begin position="1"/>
        <end position="19"/>
    </location>
</feature>
<feature type="region of interest" description="Disordered" evidence="3">
    <location>
        <begin position="617"/>
        <end position="652"/>
    </location>
</feature>
<organism evidence="5 6">
    <name type="scientific">Tetranychus urticae</name>
    <name type="common">Two-spotted spider mite</name>
    <dbReference type="NCBI Taxonomy" id="32264"/>
    <lineage>
        <taxon>Eukaryota</taxon>
        <taxon>Metazoa</taxon>
        <taxon>Ecdysozoa</taxon>
        <taxon>Arthropoda</taxon>
        <taxon>Chelicerata</taxon>
        <taxon>Arachnida</taxon>
        <taxon>Acari</taxon>
        <taxon>Acariformes</taxon>
        <taxon>Trombidiformes</taxon>
        <taxon>Prostigmata</taxon>
        <taxon>Eleutherengona</taxon>
        <taxon>Raphignathae</taxon>
        <taxon>Tetranychoidea</taxon>
        <taxon>Tetranychidae</taxon>
        <taxon>Tetranychus</taxon>
    </lineage>
</organism>